<protein>
    <submittedName>
        <fullName evidence="2">Uncharacterized protein</fullName>
    </submittedName>
</protein>
<evidence type="ECO:0000313" key="2">
    <source>
        <dbReference type="EMBL" id="KKM81554.1"/>
    </source>
</evidence>
<keyword evidence="1" id="KW-1133">Transmembrane helix</keyword>
<proteinExistence type="predicted"/>
<keyword evidence="1" id="KW-0472">Membrane</keyword>
<reference evidence="2" key="1">
    <citation type="journal article" date="2015" name="Nature">
        <title>Complex archaea that bridge the gap between prokaryotes and eukaryotes.</title>
        <authorList>
            <person name="Spang A."/>
            <person name="Saw J.H."/>
            <person name="Jorgensen S.L."/>
            <person name="Zaremba-Niedzwiedzka K."/>
            <person name="Martijn J."/>
            <person name="Lind A.E."/>
            <person name="van Eijk R."/>
            <person name="Schleper C."/>
            <person name="Guy L."/>
            <person name="Ettema T.J."/>
        </authorList>
    </citation>
    <scope>NUCLEOTIDE SEQUENCE</scope>
</reference>
<evidence type="ECO:0000256" key="1">
    <source>
        <dbReference type="SAM" id="Phobius"/>
    </source>
</evidence>
<dbReference type="EMBL" id="LAZR01008003">
    <property type="protein sequence ID" value="KKM81554.1"/>
    <property type="molecule type" value="Genomic_DNA"/>
</dbReference>
<feature type="transmembrane region" description="Helical" evidence="1">
    <location>
        <begin position="7"/>
        <end position="28"/>
    </location>
</feature>
<sequence length="122" mass="14286">MKLIKADWLILIAFVLMLAIHFITQFLIVQNTPTEETRAEINALITYAEANPLAAYVLKFEKLRLIYSAFFVPAVFIASYYYIRQKFWHNQDLIMFFAIMVLTIMIMNFNNDLAALLGWLAR</sequence>
<keyword evidence="1" id="KW-0812">Transmembrane</keyword>
<feature type="transmembrane region" description="Helical" evidence="1">
    <location>
        <begin position="65"/>
        <end position="83"/>
    </location>
</feature>
<name>A0A0F9KHC4_9ZZZZ</name>
<dbReference type="AlphaFoldDB" id="A0A0F9KHC4"/>
<accession>A0A0F9KHC4</accession>
<comment type="caution">
    <text evidence="2">The sequence shown here is derived from an EMBL/GenBank/DDBJ whole genome shotgun (WGS) entry which is preliminary data.</text>
</comment>
<feature type="transmembrane region" description="Helical" evidence="1">
    <location>
        <begin position="95"/>
        <end position="121"/>
    </location>
</feature>
<organism evidence="2">
    <name type="scientific">marine sediment metagenome</name>
    <dbReference type="NCBI Taxonomy" id="412755"/>
    <lineage>
        <taxon>unclassified sequences</taxon>
        <taxon>metagenomes</taxon>
        <taxon>ecological metagenomes</taxon>
    </lineage>
</organism>
<gene>
    <name evidence="2" type="ORF">LCGC14_1328570</name>
</gene>